<dbReference type="PANTHER" id="PTHR33307">
    <property type="entry name" value="ALPHA-RHAMNOSIDASE (EUROFUNG)"/>
    <property type="match status" value="1"/>
</dbReference>
<dbReference type="GO" id="GO:0005975">
    <property type="term" value="P:carbohydrate metabolic process"/>
    <property type="evidence" value="ECO:0007669"/>
    <property type="project" value="InterPro"/>
</dbReference>
<dbReference type="InterPro" id="IPR012341">
    <property type="entry name" value="6hp_glycosidase-like_sf"/>
</dbReference>
<accession>A0A1Y2DS01</accession>
<dbReference type="InterPro" id="IPR016007">
    <property type="entry name" value="Alpha_rhamnosid"/>
</dbReference>
<dbReference type="EMBL" id="MCFJ01000009">
    <property type="protein sequence ID" value="ORY62052.1"/>
    <property type="molecule type" value="Genomic_DNA"/>
</dbReference>
<dbReference type="Pfam" id="PF17389">
    <property type="entry name" value="Bac_rhamnosid6H"/>
    <property type="match status" value="1"/>
</dbReference>
<dbReference type="PANTHER" id="PTHR33307:SF6">
    <property type="entry name" value="ALPHA-RHAMNOSIDASE (EUROFUNG)-RELATED"/>
    <property type="match status" value="1"/>
</dbReference>
<sequence length="157" mass="17173">MLKRSKTANSARAPLRAAKVTGTIIFSCPPQPLQDWSARNAHTKATNGPFHRSNSRLNQLHKNVLWSTRGNFLSIPADYPQRYHITRIIAQIAGVIGEITTRSGTQLTQRLGKALRVKYITLSGLVVADSQTSLAIAFAFSLHTPEDKAGRDLAGPD</sequence>
<dbReference type="InParanoid" id="A0A1Y2DS01"/>
<name>A0A1Y2DS01_9PEZI</name>
<feature type="domain" description="Alpha-L-rhamnosidase six-hairpin glycosidase" evidence="1">
    <location>
        <begin position="48"/>
        <end position="82"/>
    </location>
</feature>
<evidence type="ECO:0000313" key="3">
    <source>
        <dbReference type="Proteomes" id="UP000193689"/>
    </source>
</evidence>
<gene>
    <name evidence="2" type="ORF">BCR38DRAFT_486326</name>
</gene>
<comment type="caution">
    <text evidence="2">The sequence shown here is derived from an EMBL/GenBank/DDBJ whole genome shotgun (WGS) entry which is preliminary data.</text>
</comment>
<dbReference type="InterPro" id="IPR035396">
    <property type="entry name" value="Bac_rhamnosid6H"/>
</dbReference>
<evidence type="ECO:0000259" key="1">
    <source>
        <dbReference type="Pfam" id="PF17389"/>
    </source>
</evidence>
<dbReference type="AlphaFoldDB" id="A0A1Y2DS01"/>
<organism evidence="2 3">
    <name type="scientific">Pseudomassariella vexata</name>
    <dbReference type="NCBI Taxonomy" id="1141098"/>
    <lineage>
        <taxon>Eukaryota</taxon>
        <taxon>Fungi</taxon>
        <taxon>Dikarya</taxon>
        <taxon>Ascomycota</taxon>
        <taxon>Pezizomycotina</taxon>
        <taxon>Sordariomycetes</taxon>
        <taxon>Xylariomycetidae</taxon>
        <taxon>Amphisphaeriales</taxon>
        <taxon>Pseudomassariaceae</taxon>
        <taxon>Pseudomassariella</taxon>
    </lineage>
</organism>
<dbReference type="RefSeq" id="XP_040713888.1">
    <property type="nucleotide sequence ID" value="XM_040864015.1"/>
</dbReference>
<keyword evidence="3" id="KW-1185">Reference proteome</keyword>
<proteinExistence type="predicted"/>
<dbReference type="Gene3D" id="1.50.10.10">
    <property type="match status" value="1"/>
</dbReference>
<protein>
    <recommendedName>
        <fullName evidence="1">Alpha-L-rhamnosidase six-hairpin glycosidase domain-containing protein</fullName>
    </recommendedName>
</protein>
<dbReference type="Proteomes" id="UP000193689">
    <property type="component" value="Unassembled WGS sequence"/>
</dbReference>
<evidence type="ECO:0000313" key="2">
    <source>
        <dbReference type="EMBL" id="ORY62052.1"/>
    </source>
</evidence>
<dbReference type="GeneID" id="63780227"/>
<reference evidence="2 3" key="1">
    <citation type="submission" date="2016-07" db="EMBL/GenBank/DDBJ databases">
        <title>Pervasive Adenine N6-methylation of Active Genes in Fungi.</title>
        <authorList>
            <consortium name="DOE Joint Genome Institute"/>
            <person name="Mondo S.J."/>
            <person name="Dannebaum R.O."/>
            <person name="Kuo R.C."/>
            <person name="Labutti K."/>
            <person name="Haridas S."/>
            <person name="Kuo A."/>
            <person name="Salamov A."/>
            <person name="Ahrendt S.R."/>
            <person name="Lipzen A."/>
            <person name="Sullivan W."/>
            <person name="Andreopoulos W.B."/>
            <person name="Clum A."/>
            <person name="Lindquist E."/>
            <person name="Daum C."/>
            <person name="Ramamoorthy G.K."/>
            <person name="Gryganskyi A."/>
            <person name="Culley D."/>
            <person name="Magnuson J.K."/>
            <person name="James T.Y."/>
            <person name="O'Malley M.A."/>
            <person name="Stajich J.E."/>
            <person name="Spatafora J.W."/>
            <person name="Visel A."/>
            <person name="Grigoriev I.V."/>
        </authorList>
    </citation>
    <scope>NUCLEOTIDE SEQUENCE [LARGE SCALE GENOMIC DNA]</scope>
    <source>
        <strain evidence="2 3">CBS 129021</strain>
    </source>
</reference>